<comment type="similarity">
    <text evidence="1 6">Belongs to the acylphosphatase family.</text>
</comment>
<feature type="compositionally biased region" description="Polar residues" evidence="7">
    <location>
        <begin position="84"/>
        <end position="95"/>
    </location>
</feature>
<dbReference type="PROSITE" id="PS00151">
    <property type="entry name" value="ACYLPHOSPHATASE_2"/>
    <property type="match status" value="1"/>
</dbReference>
<evidence type="ECO:0000256" key="7">
    <source>
        <dbReference type="SAM" id="MobiDB-lite"/>
    </source>
</evidence>
<feature type="active site" evidence="5">
    <location>
        <position position="43"/>
    </location>
</feature>
<dbReference type="EC" id="3.6.1.7" evidence="2 5"/>
<keyword evidence="5" id="KW-0378">Hydrolase</keyword>
<evidence type="ECO:0000256" key="3">
    <source>
        <dbReference type="ARBA" id="ARBA00015991"/>
    </source>
</evidence>
<dbReference type="InterPro" id="IPR036046">
    <property type="entry name" value="Acylphosphatase-like_dom_sf"/>
</dbReference>
<feature type="domain" description="Acylphosphatase-like" evidence="8">
    <location>
        <begin position="10"/>
        <end position="95"/>
    </location>
</feature>
<dbReference type="InterPro" id="IPR017968">
    <property type="entry name" value="Acylphosphatase_CS"/>
</dbReference>
<proteinExistence type="inferred from homology"/>
<evidence type="ECO:0000313" key="9">
    <source>
        <dbReference type="EMBL" id="GAA4861654.1"/>
    </source>
</evidence>
<evidence type="ECO:0000256" key="6">
    <source>
        <dbReference type="RuleBase" id="RU004168"/>
    </source>
</evidence>
<dbReference type="PANTHER" id="PTHR47268:SF4">
    <property type="entry name" value="ACYLPHOSPHATASE"/>
    <property type="match status" value="1"/>
</dbReference>
<dbReference type="Pfam" id="PF00708">
    <property type="entry name" value="Acylphosphatase"/>
    <property type="match status" value="1"/>
</dbReference>
<dbReference type="PROSITE" id="PS51160">
    <property type="entry name" value="ACYLPHOSPHATASE_3"/>
    <property type="match status" value="1"/>
</dbReference>
<feature type="active site" evidence="5">
    <location>
        <position position="25"/>
    </location>
</feature>
<evidence type="ECO:0000256" key="4">
    <source>
        <dbReference type="ARBA" id="ARBA00047645"/>
    </source>
</evidence>
<comment type="catalytic activity">
    <reaction evidence="4 5">
        <text>an acyl phosphate + H2O = a carboxylate + phosphate + H(+)</text>
        <dbReference type="Rhea" id="RHEA:14965"/>
        <dbReference type="ChEBI" id="CHEBI:15377"/>
        <dbReference type="ChEBI" id="CHEBI:15378"/>
        <dbReference type="ChEBI" id="CHEBI:29067"/>
        <dbReference type="ChEBI" id="CHEBI:43474"/>
        <dbReference type="ChEBI" id="CHEBI:59918"/>
        <dbReference type="EC" id="3.6.1.7"/>
    </reaction>
</comment>
<dbReference type="PRINTS" id="PR00112">
    <property type="entry name" value="ACYLPHPHTASE"/>
</dbReference>
<dbReference type="SUPFAM" id="SSF54975">
    <property type="entry name" value="Acylphosphatase/BLUF domain-like"/>
    <property type="match status" value="1"/>
</dbReference>
<dbReference type="PANTHER" id="PTHR47268">
    <property type="entry name" value="ACYLPHOSPHATASE"/>
    <property type="match status" value="1"/>
</dbReference>
<reference evidence="10" key="1">
    <citation type="journal article" date="2019" name="Int. J. Syst. Evol. Microbiol.">
        <title>The Global Catalogue of Microorganisms (GCM) 10K type strain sequencing project: providing services to taxonomists for standard genome sequencing and annotation.</title>
        <authorList>
            <consortium name="The Broad Institute Genomics Platform"/>
            <consortium name="The Broad Institute Genome Sequencing Center for Infectious Disease"/>
            <person name="Wu L."/>
            <person name="Ma J."/>
        </authorList>
    </citation>
    <scope>NUCLEOTIDE SEQUENCE [LARGE SCALE GENOMIC DNA]</scope>
    <source>
        <strain evidence="10">JCM 17983</strain>
    </source>
</reference>
<evidence type="ECO:0000256" key="2">
    <source>
        <dbReference type="ARBA" id="ARBA00012150"/>
    </source>
</evidence>
<dbReference type="EMBL" id="BAABHQ010000001">
    <property type="protein sequence ID" value="GAA4861654.1"/>
    <property type="molecule type" value="Genomic_DNA"/>
</dbReference>
<evidence type="ECO:0000259" key="8">
    <source>
        <dbReference type="PROSITE" id="PS51160"/>
    </source>
</evidence>
<organism evidence="9 10">
    <name type="scientific">Actinomycetospora straminea</name>
    <dbReference type="NCBI Taxonomy" id="663607"/>
    <lineage>
        <taxon>Bacteria</taxon>
        <taxon>Bacillati</taxon>
        <taxon>Actinomycetota</taxon>
        <taxon>Actinomycetes</taxon>
        <taxon>Pseudonocardiales</taxon>
        <taxon>Pseudonocardiaceae</taxon>
        <taxon>Actinomycetospora</taxon>
    </lineage>
</organism>
<keyword evidence="10" id="KW-1185">Reference proteome</keyword>
<evidence type="ECO:0000256" key="5">
    <source>
        <dbReference type="PROSITE-ProRule" id="PRU00520"/>
    </source>
</evidence>
<name>A0ABP9DY70_9PSEU</name>
<evidence type="ECO:0000313" key="10">
    <source>
        <dbReference type="Proteomes" id="UP001500457"/>
    </source>
</evidence>
<dbReference type="Gene3D" id="3.30.70.100">
    <property type="match status" value="1"/>
</dbReference>
<sequence length="95" mass="10670">MFDRRHTMPSKHVVVRGQVQGVFYRSSARDTANRLGVTGWVRNRDDGSVEMLVEGEDDAVDRMIAWAREGSPQAQVSDVEVSDTEPQGSRSFEET</sequence>
<dbReference type="InterPro" id="IPR020456">
    <property type="entry name" value="Acylphosphatase"/>
</dbReference>
<gene>
    <name evidence="9" type="ORF">GCM10023203_06370</name>
</gene>
<dbReference type="Proteomes" id="UP001500457">
    <property type="component" value="Unassembled WGS sequence"/>
</dbReference>
<accession>A0ABP9DY70</accession>
<protein>
    <recommendedName>
        <fullName evidence="3 5">acylphosphatase</fullName>
        <ecNumber evidence="2 5">3.6.1.7</ecNumber>
    </recommendedName>
</protein>
<evidence type="ECO:0000256" key="1">
    <source>
        <dbReference type="ARBA" id="ARBA00005614"/>
    </source>
</evidence>
<dbReference type="InterPro" id="IPR001792">
    <property type="entry name" value="Acylphosphatase-like_dom"/>
</dbReference>
<feature type="region of interest" description="Disordered" evidence="7">
    <location>
        <begin position="71"/>
        <end position="95"/>
    </location>
</feature>
<comment type="caution">
    <text evidence="9">The sequence shown here is derived from an EMBL/GenBank/DDBJ whole genome shotgun (WGS) entry which is preliminary data.</text>
</comment>